<sequence>MKSPGCSENNIDRRPDLPYLLKALEKACLVMLYEIGHSKIMSFHGVRQLREEKVTVELAETYSGFVTAARRNFFYVYYAILPACGFCCTDSRSPV</sequence>
<dbReference type="Proteomes" id="UP000598032">
    <property type="component" value="Unassembled WGS sequence"/>
</dbReference>
<protein>
    <submittedName>
        <fullName evidence="1">Uncharacterized protein</fullName>
    </submittedName>
</protein>
<accession>A0ABN7HL38</accession>
<keyword evidence="2" id="KW-1185">Reference proteome</keyword>
<organism evidence="1 2">
    <name type="scientific">Paraburkholderia metrosideri</name>
    <dbReference type="NCBI Taxonomy" id="580937"/>
    <lineage>
        <taxon>Bacteria</taxon>
        <taxon>Pseudomonadati</taxon>
        <taxon>Pseudomonadota</taxon>
        <taxon>Betaproteobacteria</taxon>
        <taxon>Burkholderiales</taxon>
        <taxon>Burkholderiaceae</taxon>
        <taxon>Paraburkholderia</taxon>
    </lineage>
</organism>
<dbReference type="EMBL" id="CAJHCP010000003">
    <property type="protein sequence ID" value="CAD6524978.1"/>
    <property type="molecule type" value="Genomic_DNA"/>
</dbReference>
<evidence type="ECO:0000313" key="1">
    <source>
        <dbReference type="EMBL" id="CAD6524978.1"/>
    </source>
</evidence>
<proteinExistence type="predicted"/>
<reference evidence="1 2" key="1">
    <citation type="submission" date="2020-10" db="EMBL/GenBank/DDBJ databases">
        <authorList>
            <person name="Peeters C."/>
        </authorList>
    </citation>
    <scope>NUCLEOTIDE SEQUENCE [LARGE SCALE GENOMIC DNA]</scope>
    <source>
        <strain evidence="1 2">LMG 28140</strain>
    </source>
</reference>
<comment type="caution">
    <text evidence="1">The sequence shown here is derived from an EMBL/GenBank/DDBJ whole genome shotgun (WGS) entry which is preliminary data.</text>
</comment>
<name>A0ABN7HL38_9BURK</name>
<evidence type="ECO:0000313" key="2">
    <source>
        <dbReference type="Proteomes" id="UP000598032"/>
    </source>
</evidence>
<gene>
    <name evidence="1" type="ORF">LMG28140_01718</name>
</gene>